<organism evidence="20 21">
    <name type="scientific">Schistosoma rodhaini</name>
    <dbReference type="NCBI Taxonomy" id="6188"/>
    <lineage>
        <taxon>Eukaryota</taxon>
        <taxon>Metazoa</taxon>
        <taxon>Spiralia</taxon>
        <taxon>Lophotrochozoa</taxon>
        <taxon>Platyhelminthes</taxon>
        <taxon>Trematoda</taxon>
        <taxon>Digenea</taxon>
        <taxon>Strigeidida</taxon>
        <taxon>Schistosomatoidea</taxon>
        <taxon>Schistosomatidae</taxon>
        <taxon>Schistosoma</taxon>
    </lineage>
</organism>
<dbReference type="AlphaFoldDB" id="A0AA85FKW2"/>
<dbReference type="GO" id="GO:0006656">
    <property type="term" value="P:phosphatidylcholine biosynthetic process"/>
    <property type="evidence" value="ECO:0007669"/>
    <property type="project" value="TreeGrafter"/>
</dbReference>
<evidence type="ECO:0000313" key="21">
    <source>
        <dbReference type="WBParaSite" id="SRDH1_51800.2"/>
    </source>
</evidence>
<comment type="pathway">
    <text evidence="15">Phospholipid metabolism.</text>
</comment>
<feature type="transmembrane region" description="Helical" evidence="19">
    <location>
        <begin position="75"/>
        <end position="96"/>
    </location>
</feature>
<dbReference type="InterPro" id="IPR049941">
    <property type="entry name" value="LPLAT_7/PORCN-like"/>
</dbReference>
<accession>A0AA85FKW2</accession>
<dbReference type="WBParaSite" id="SRDH1_51800.2">
    <property type="protein sequence ID" value="SRDH1_51800.2"/>
    <property type="gene ID" value="SRDH1_51800"/>
</dbReference>
<evidence type="ECO:0000256" key="6">
    <source>
        <dbReference type="ARBA" id="ARBA00022679"/>
    </source>
</evidence>
<dbReference type="EC" id="2.3.1.23" evidence="16"/>
<dbReference type="GO" id="GO:0016020">
    <property type="term" value="C:membrane"/>
    <property type="evidence" value="ECO:0007669"/>
    <property type="project" value="UniProtKB-SubCell"/>
</dbReference>
<dbReference type="GO" id="GO:0030258">
    <property type="term" value="P:lipid modification"/>
    <property type="evidence" value="ECO:0007669"/>
    <property type="project" value="TreeGrafter"/>
</dbReference>
<evidence type="ECO:0000256" key="19">
    <source>
        <dbReference type="SAM" id="Phobius"/>
    </source>
</evidence>
<keyword evidence="6" id="KW-0808">Transferase</keyword>
<keyword evidence="5" id="KW-0444">Lipid biosynthesis</keyword>
<feature type="transmembrane region" description="Helical" evidence="19">
    <location>
        <begin position="12"/>
        <end position="35"/>
    </location>
</feature>
<evidence type="ECO:0000256" key="18">
    <source>
        <dbReference type="ARBA" id="ARBA00039721"/>
    </source>
</evidence>
<evidence type="ECO:0000256" key="17">
    <source>
        <dbReference type="ARBA" id="ARBA00038923"/>
    </source>
</evidence>
<keyword evidence="20" id="KW-1185">Reference proteome</keyword>
<evidence type="ECO:0000256" key="7">
    <source>
        <dbReference type="ARBA" id="ARBA00022692"/>
    </source>
</evidence>
<proteinExistence type="inferred from homology"/>
<evidence type="ECO:0000256" key="5">
    <source>
        <dbReference type="ARBA" id="ARBA00022516"/>
    </source>
</evidence>
<keyword evidence="9 19" id="KW-1133">Transmembrane helix</keyword>
<evidence type="ECO:0000256" key="10">
    <source>
        <dbReference type="ARBA" id="ARBA00023098"/>
    </source>
</evidence>
<dbReference type="Pfam" id="PF03062">
    <property type="entry name" value="MBOAT"/>
    <property type="match status" value="1"/>
</dbReference>
<dbReference type="EC" id="2.3.1.n6" evidence="17"/>
<evidence type="ECO:0000256" key="13">
    <source>
        <dbReference type="ARBA" id="ARBA00023264"/>
    </source>
</evidence>
<comment type="pathway">
    <text evidence="3">Lipid metabolism; phospholipid metabolism.</text>
</comment>
<keyword evidence="13" id="KW-1208">Phospholipid metabolism</keyword>
<evidence type="ECO:0000256" key="15">
    <source>
        <dbReference type="ARBA" id="ARBA00025707"/>
    </source>
</evidence>
<dbReference type="GO" id="GO:0005783">
    <property type="term" value="C:endoplasmic reticulum"/>
    <property type="evidence" value="ECO:0007669"/>
    <property type="project" value="UniProtKB-SubCell"/>
</dbReference>
<evidence type="ECO:0000256" key="4">
    <source>
        <dbReference type="ARBA" id="ARBA00010323"/>
    </source>
</evidence>
<dbReference type="PANTHER" id="PTHR13906">
    <property type="entry name" value="PORCUPINE"/>
    <property type="match status" value="1"/>
</dbReference>
<evidence type="ECO:0000256" key="8">
    <source>
        <dbReference type="ARBA" id="ARBA00022824"/>
    </source>
</evidence>
<dbReference type="PANTHER" id="PTHR13906:SF14">
    <property type="entry name" value="LYSOPHOSPHOLIPID ACYLTRANSFERASE 5"/>
    <property type="match status" value="1"/>
</dbReference>
<feature type="transmembrane region" description="Helical" evidence="19">
    <location>
        <begin position="229"/>
        <end position="250"/>
    </location>
</feature>
<evidence type="ECO:0000256" key="1">
    <source>
        <dbReference type="ARBA" id="ARBA00004141"/>
    </source>
</evidence>
<keyword evidence="7 19" id="KW-0812">Transmembrane</keyword>
<evidence type="ECO:0000256" key="14">
    <source>
        <dbReference type="ARBA" id="ARBA00023315"/>
    </source>
</evidence>
<dbReference type="InterPro" id="IPR004299">
    <property type="entry name" value="MBOAT_fam"/>
</dbReference>
<keyword evidence="8" id="KW-0256">Endoplasmic reticulum</keyword>
<evidence type="ECO:0000256" key="3">
    <source>
        <dbReference type="ARBA" id="ARBA00005074"/>
    </source>
</evidence>
<evidence type="ECO:0000256" key="2">
    <source>
        <dbReference type="ARBA" id="ARBA00004240"/>
    </source>
</evidence>
<sequence>METFASYISEKLDTDVACIRLLLSMIMGYPIAFIYDMKASSWRTSYRHLYLFTCGVLLFLWNFGRFMLSLLSLPLGFDIVHMFVGIFTTLFVNYLFTHSRTAVIFAFVFNMGYLVIGSHICNRGTYDINWTTPYCVLCLRMIGLSWDLYDASEPESQRSVSQKKSALSKFPGVLETLAFSFTPTAFLTGPQFPMRHFQAFIDGSLRPVVTLRKDTFKHRFIYNAKFRRTLSRFVLGHFGLIVLSKWFAMYPADKMLTDEFQYEWSFFSRLLYMIIFGQITLLRYVSIWLIAEGSCVLIGLGCTGLVHIKSKGSIQLPDFIKNKDSDTLTRDGPVLKRRDSAVDWSFADNYIKSHAELYDPTQVIVREAPHTACANISLKRYIFATNTDDIVAGFNINTNKWLLDYVYKRLRFLGNKNLSQLISLLFLALWHGTYSGYYLNFGIELLVVTVEKDFLSILKNSKYNHFFYKTYIGRVISSVCGKLHIYFILASPMVAFYLLKFRLWFSVLKSVYFIGLWYVFWPLIRPAVKYLLPPLPKSPSEQSSQLSTTMNGDVTPVIDQLSSRKQQ</sequence>
<keyword evidence="14" id="KW-0012">Acyltransferase</keyword>
<keyword evidence="11 19" id="KW-0472">Membrane</keyword>
<keyword evidence="10" id="KW-0443">Lipid metabolism</keyword>
<comment type="similarity">
    <text evidence="4">Belongs to the membrane-bound acyltransferase family.</text>
</comment>
<keyword evidence="12" id="KW-0594">Phospholipid biosynthesis</keyword>
<evidence type="ECO:0000256" key="12">
    <source>
        <dbReference type="ARBA" id="ARBA00023209"/>
    </source>
</evidence>
<reference evidence="21" key="2">
    <citation type="submission" date="2023-11" db="UniProtKB">
        <authorList>
            <consortium name="WormBaseParasite"/>
        </authorList>
    </citation>
    <scope>IDENTIFICATION</scope>
</reference>
<evidence type="ECO:0000256" key="16">
    <source>
        <dbReference type="ARBA" id="ARBA00026120"/>
    </source>
</evidence>
<evidence type="ECO:0000256" key="9">
    <source>
        <dbReference type="ARBA" id="ARBA00022989"/>
    </source>
</evidence>
<name>A0AA85FKW2_9TREM</name>
<evidence type="ECO:0000313" key="20">
    <source>
        <dbReference type="Proteomes" id="UP000050792"/>
    </source>
</evidence>
<feature type="transmembrane region" description="Helical" evidence="19">
    <location>
        <begin position="418"/>
        <end position="439"/>
    </location>
</feature>
<dbReference type="GO" id="GO:0047184">
    <property type="term" value="F:1-acylglycerophosphocholine O-acyltransferase activity"/>
    <property type="evidence" value="ECO:0007669"/>
    <property type="project" value="UniProtKB-EC"/>
</dbReference>
<protein>
    <recommendedName>
        <fullName evidence="18">Lysophospholipid acyltransferase 5</fullName>
        <ecNumber evidence="16">2.3.1.23</ecNumber>
        <ecNumber evidence="17">2.3.1.n6</ecNumber>
    </recommendedName>
</protein>
<dbReference type="GO" id="GO:0071617">
    <property type="term" value="F:lysophospholipid acyltransferase activity"/>
    <property type="evidence" value="ECO:0007669"/>
    <property type="project" value="TreeGrafter"/>
</dbReference>
<feature type="transmembrane region" description="Helical" evidence="19">
    <location>
        <begin position="102"/>
        <end position="121"/>
    </location>
</feature>
<dbReference type="Proteomes" id="UP000050792">
    <property type="component" value="Unassembled WGS sequence"/>
</dbReference>
<feature type="transmembrane region" description="Helical" evidence="19">
    <location>
        <begin position="511"/>
        <end position="528"/>
    </location>
</feature>
<comment type="subcellular location">
    <subcellularLocation>
        <location evidence="2">Endoplasmic reticulum</location>
    </subcellularLocation>
    <subcellularLocation>
        <location evidence="1">Membrane</location>
        <topology evidence="1">Multi-pass membrane protein</topology>
    </subcellularLocation>
</comment>
<feature type="transmembrane region" description="Helical" evidence="19">
    <location>
        <begin position="270"/>
        <end position="291"/>
    </location>
</feature>
<feature type="transmembrane region" description="Helical" evidence="19">
    <location>
        <begin position="47"/>
        <end position="63"/>
    </location>
</feature>
<evidence type="ECO:0000256" key="11">
    <source>
        <dbReference type="ARBA" id="ARBA00023136"/>
    </source>
</evidence>
<reference evidence="20" key="1">
    <citation type="submission" date="2022-06" db="EMBL/GenBank/DDBJ databases">
        <authorList>
            <person name="Berger JAMES D."/>
            <person name="Berger JAMES D."/>
        </authorList>
    </citation>
    <scope>NUCLEOTIDE SEQUENCE [LARGE SCALE GENOMIC DNA]</scope>
</reference>